<evidence type="ECO:0000313" key="8">
    <source>
        <dbReference type="Proteomes" id="UP000030645"/>
    </source>
</evidence>
<comment type="similarity">
    <text evidence="5">Belongs to the HIPP family.</text>
</comment>
<dbReference type="Proteomes" id="UP000030645">
    <property type="component" value="Unassembled WGS sequence"/>
</dbReference>
<evidence type="ECO:0000256" key="2">
    <source>
        <dbReference type="ARBA" id="ARBA00022723"/>
    </source>
</evidence>
<accession>W9REN6</accession>
<dbReference type="PANTHER" id="PTHR45868:SF35">
    <property type="entry name" value="HYDROXYPROLINE-RICH GLYCOPROTEIN FAMILY PROTEIN"/>
    <property type="match status" value="1"/>
</dbReference>
<sequence>MVWHWQSCELKVNTKSRGWHKTLTKMFGRIKEVSYTIDGQTGIARVSGRIDPHKILKLLEKAGKHAELLKVDSGHHQYGTTAFVDENGYHYSPGYSHYEPTTPPLPLPPPPSHHTYYEPGFQHQPPPMDPYHDPHSRDSKQCPIM</sequence>
<keyword evidence="2" id="KW-0479">Metal-binding</keyword>
<dbReference type="Gene3D" id="3.30.70.100">
    <property type="match status" value="1"/>
</dbReference>
<evidence type="ECO:0000256" key="5">
    <source>
        <dbReference type="ARBA" id="ARBA00024045"/>
    </source>
</evidence>
<evidence type="ECO:0000256" key="6">
    <source>
        <dbReference type="SAM" id="MobiDB-lite"/>
    </source>
</evidence>
<feature type="compositionally biased region" description="Pro residues" evidence="6">
    <location>
        <begin position="101"/>
        <end position="112"/>
    </location>
</feature>
<evidence type="ECO:0000256" key="3">
    <source>
        <dbReference type="ARBA" id="ARBA00023288"/>
    </source>
</evidence>
<dbReference type="AlphaFoldDB" id="W9REN6"/>
<evidence type="ECO:0000313" key="7">
    <source>
        <dbReference type="EMBL" id="EXB67446.1"/>
    </source>
</evidence>
<keyword evidence="1" id="KW-0488">Methylation</keyword>
<reference evidence="8" key="1">
    <citation type="submission" date="2013-01" db="EMBL/GenBank/DDBJ databases">
        <title>Draft Genome Sequence of a Mulberry Tree, Morus notabilis C.K. Schneid.</title>
        <authorList>
            <person name="He N."/>
            <person name="Zhao S."/>
        </authorList>
    </citation>
    <scope>NUCLEOTIDE SEQUENCE</scope>
</reference>
<dbReference type="KEGG" id="mnt:21392851"/>
<dbReference type="OrthoDB" id="1110082at2759"/>
<dbReference type="PANTHER" id="PTHR45868">
    <property type="entry name" value="HEAVY METAL-ASSOCIATED ISOPRENYLATED PLANT PROTEIN 33-RELATED"/>
    <property type="match status" value="1"/>
</dbReference>
<proteinExistence type="inferred from homology"/>
<gene>
    <name evidence="7" type="ORF">L484_009526</name>
</gene>
<evidence type="ECO:0000256" key="1">
    <source>
        <dbReference type="ARBA" id="ARBA00022481"/>
    </source>
</evidence>
<feature type="compositionally biased region" description="Basic and acidic residues" evidence="6">
    <location>
        <begin position="130"/>
        <end position="145"/>
    </location>
</feature>
<organism evidence="7 8">
    <name type="scientific">Morus notabilis</name>
    <dbReference type="NCBI Taxonomy" id="981085"/>
    <lineage>
        <taxon>Eukaryota</taxon>
        <taxon>Viridiplantae</taxon>
        <taxon>Streptophyta</taxon>
        <taxon>Embryophyta</taxon>
        <taxon>Tracheophyta</taxon>
        <taxon>Spermatophyta</taxon>
        <taxon>Magnoliopsida</taxon>
        <taxon>eudicotyledons</taxon>
        <taxon>Gunneridae</taxon>
        <taxon>Pentapetalae</taxon>
        <taxon>rosids</taxon>
        <taxon>fabids</taxon>
        <taxon>Rosales</taxon>
        <taxon>Moraceae</taxon>
        <taxon>Moreae</taxon>
        <taxon>Morus</taxon>
    </lineage>
</organism>
<evidence type="ECO:0008006" key="9">
    <source>
        <dbReference type="Google" id="ProtNLM"/>
    </source>
</evidence>
<keyword evidence="4" id="KW-0636">Prenylation</keyword>
<evidence type="ECO:0000256" key="4">
    <source>
        <dbReference type="ARBA" id="ARBA00023289"/>
    </source>
</evidence>
<name>W9REN6_9ROSA</name>
<protein>
    <recommendedName>
        <fullName evidence="9">HMA domain-containing protein</fullName>
    </recommendedName>
</protein>
<dbReference type="EMBL" id="KE344564">
    <property type="protein sequence ID" value="EXB67446.1"/>
    <property type="molecule type" value="Genomic_DNA"/>
</dbReference>
<dbReference type="SUPFAM" id="SSF55008">
    <property type="entry name" value="HMA, heavy metal-associated domain"/>
    <property type="match status" value="1"/>
</dbReference>
<feature type="region of interest" description="Disordered" evidence="6">
    <location>
        <begin position="94"/>
        <end position="145"/>
    </location>
</feature>
<keyword evidence="8" id="KW-1185">Reference proteome</keyword>
<dbReference type="InterPro" id="IPR036163">
    <property type="entry name" value="HMA_dom_sf"/>
</dbReference>
<dbReference type="GO" id="GO:0046872">
    <property type="term" value="F:metal ion binding"/>
    <property type="evidence" value="ECO:0007669"/>
    <property type="project" value="UniProtKB-KW"/>
</dbReference>
<keyword evidence="3" id="KW-0449">Lipoprotein</keyword>
<dbReference type="STRING" id="981085.W9REN6"/>